<accession>A0A5M6CQA7</accession>
<dbReference type="NCBIfam" id="TIGR04131">
    <property type="entry name" value="Bac_Flav_CTERM"/>
    <property type="match status" value="1"/>
</dbReference>
<dbReference type="RefSeq" id="WP_150031729.1">
    <property type="nucleotide sequence ID" value="NZ_VWSH01000001.1"/>
</dbReference>
<protein>
    <submittedName>
        <fullName evidence="1">Gliding motility-associated C-terminal domain-containing protein</fullName>
    </submittedName>
</protein>
<reference evidence="1 2" key="1">
    <citation type="submission" date="2019-09" db="EMBL/GenBank/DDBJ databases">
        <title>Genome sequence and assembly of Taibaiella sp.</title>
        <authorList>
            <person name="Chhetri G."/>
        </authorList>
    </citation>
    <scope>NUCLEOTIDE SEQUENCE [LARGE SCALE GENOMIC DNA]</scope>
    <source>
        <strain evidence="1 2">KVB11</strain>
    </source>
</reference>
<proteinExistence type="predicted"/>
<dbReference type="EMBL" id="VWSH01000001">
    <property type="protein sequence ID" value="KAA5537153.1"/>
    <property type="molecule type" value="Genomic_DNA"/>
</dbReference>
<sequence length="596" mass="64350">MKYLLQGILLLSFLVITNTLNAQLLPAFRAEQDACNALQICGNQFHTPYSYQGEGFELDLPGTQCGAGESNSVWLKLNIVTSGVIVFTVTPNVSSDDYDWAVVDITGKPCDNFNETDVVRCNFNNNSPIFNGGVTGLNTSSNELSATSGITGHSFLRKLDVTAGQVYLVMVNNFGSGATGGDLGSGFTIDFSGSTAIYNNNAAPKFASASNICIQGSQVTVALNKDVLCSSIATNGSDFTLIGPTTATVTSAAGLNCNSLNQGYSDEMTVTFNQSLSSGTYYLKIKNGTDNNTLFDLCNLPMNVGDSIKFTVYPDQRVTIPVDTEGCGSVVFNGNTYTQSIVLHDTVRNAGGCDSIYYIANITVYPLNPLTVNETVGHCDSVTFRGTTYTSEATVIDTFKNHLGCDSLLHVYHIVPEHLTISVTADPPEPVIGDYVTLTVSGNVDGYGVQSWSPSELFPNQSSFSQSYIIPHSDTIIVVGTSPNGCIDTAKIFVKADTLVPVVIMPNAFSPNGDGLNDVFEPYFVNKSGYIVKDFKVFDRWGKLIYQAAATKRARWNGSYFNEDKSAPTGTYYFYIDVQFVDGTKKYFKGDVTLLR</sequence>
<dbReference type="Pfam" id="PF13585">
    <property type="entry name" value="CHU_C"/>
    <property type="match status" value="1"/>
</dbReference>
<name>A0A5M6CQA7_9BACT</name>
<gene>
    <name evidence="1" type="ORF">F0919_05635</name>
</gene>
<comment type="caution">
    <text evidence="1">The sequence shown here is derived from an EMBL/GenBank/DDBJ whole genome shotgun (WGS) entry which is preliminary data.</text>
</comment>
<keyword evidence="2" id="KW-1185">Reference proteome</keyword>
<evidence type="ECO:0000313" key="1">
    <source>
        <dbReference type="EMBL" id="KAA5537153.1"/>
    </source>
</evidence>
<evidence type="ECO:0000313" key="2">
    <source>
        <dbReference type="Proteomes" id="UP000323632"/>
    </source>
</evidence>
<dbReference type="InterPro" id="IPR026341">
    <property type="entry name" value="T9SS_type_B"/>
</dbReference>
<dbReference type="Proteomes" id="UP000323632">
    <property type="component" value="Unassembled WGS sequence"/>
</dbReference>
<organism evidence="1 2">
    <name type="scientific">Taibaiella lutea</name>
    <dbReference type="NCBI Taxonomy" id="2608001"/>
    <lineage>
        <taxon>Bacteria</taxon>
        <taxon>Pseudomonadati</taxon>
        <taxon>Bacteroidota</taxon>
        <taxon>Chitinophagia</taxon>
        <taxon>Chitinophagales</taxon>
        <taxon>Chitinophagaceae</taxon>
        <taxon>Taibaiella</taxon>
    </lineage>
</organism>
<dbReference type="AlphaFoldDB" id="A0A5M6CQA7"/>